<feature type="domain" description="KANL3/Tex30 alpha/beta hydrolase-like" evidence="1">
    <location>
        <begin position="25"/>
        <end position="178"/>
    </location>
</feature>
<dbReference type="Proteomes" id="UP000321328">
    <property type="component" value="Unassembled WGS sequence"/>
</dbReference>
<organism evidence="2 3">
    <name type="scientific">Pseudonocardia asaccharolytica DSM 44247 = NBRC 16224</name>
    <dbReference type="NCBI Taxonomy" id="1123024"/>
    <lineage>
        <taxon>Bacteria</taxon>
        <taxon>Bacillati</taxon>
        <taxon>Actinomycetota</taxon>
        <taxon>Actinomycetes</taxon>
        <taxon>Pseudonocardiales</taxon>
        <taxon>Pseudonocardiaceae</taxon>
        <taxon>Pseudonocardia</taxon>
    </lineage>
</organism>
<keyword evidence="3" id="KW-1185">Reference proteome</keyword>
<keyword evidence="2" id="KW-0378">Hydrolase</keyword>
<name>A0A511DAR3_9PSEU</name>
<accession>A0A511DAR3</accession>
<dbReference type="PANTHER" id="PTHR13136">
    <property type="entry name" value="TESTIS DEVELOPMENT PROTEIN PRTD"/>
    <property type="match status" value="1"/>
</dbReference>
<dbReference type="InterPro" id="IPR046879">
    <property type="entry name" value="KANL3/Tex30_Abhydrolase"/>
</dbReference>
<dbReference type="GO" id="GO:0016787">
    <property type="term" value="F:hydrolase activity"/>
    <property type="evidence" value="ECO:0007669"/>
    <property type="project" value="UniProtKB-KW"/>
</dbReference>
<evidence type="ECO:0000313" key="2">
    <source>
        <dbReference type="EMBL" id="GEL20754.1"/>
    </source>
</evidence>
<dbReference type="OrthoDB" id="652634at2"/>
<dbReference type="InterPro" id="IPR029058">
    <property type="entry name" value="AB_hydrolase_fold"/>
</dbReference>
<evidence type="ECO:0000313" key="3">
    <source>
        <dbReference type="Proteomes" id="UP000321328"/>
    </source>
</evidence>
<dbReference type="STRING" id="1123024.GCA_000423625_01500"/>
<comment type="caution">
    <text evidence="2">The sequence shown here is derived from an EMBL/GenBank/DDBJ whole genome shotgun (WGS) entry which is preliminary data.</text>
</comment>
<dbReference type="InterPro" id="IPR026555">
    <property type="entry name" value="NSL3/Tex30"/>
</dbReference>
<protein>
    <submittedName>
        <fullName evidence="2">Alpha/beta hydrolase</fullName>
    </submittedName>
</protein>
<gene>
    <name evidence="2" type="ORF">PA7_45910</name>
</gene>
<dbReference type="PANTHER" id="PTHR13136:SF11">
    <property type="entry name" value="TESTIS-EXPRESSED PROTEIN 30"/>
    <property type="match status" value="1"/>
</dbReference>
<dbReference type="AlphaFoldDB" id="A0A511DAR3"/>
<dbReference type="Gene3D" id="3.40.50.1820">
    <property type="entry name" value="alpha/beta hydrolase"/>
    <property type="match status" value="1"/>
</dbReference>
<sequence>MQEVATPHGPARVQLHSADGTAGGLLLGHGAGGGVDAPDLVAATGAARQAGLHVALVEQPYRVAGRRAPAPAAQLDASWLAVVTAVRSGQLAGLPLVTGGRSSGARVACRTAAAAGAVAVLCLAFPVQPPGKPDKHRRAELDGVTVPVLVVQGERDLFGRPESAAGRSVVLLPGDHSLKADPAGVARAVGGWLRLVTGEHR</sequence>
<reference evidence="2 3" key="1">
    <citation type="submission" date="2019-07" db="EMBL/GenBank/DDBJ databases">
        <title>Whole genome shotgun sequence of Pseudonocardia asaccharolytica NBRC 16224.</title>
        <authorList>
            <person name="Hosoyama A."/>
            <person name="Uohara A."/>
            <person name="Ohji S."/>
            <person name="Ichikawa N."/>
        </authorList>
    </citation>
    <scope>NUCLEOTIDE SEQUENCE [LARGE SCALE GENOMIC DNA]</scope>
    <source>
        <strain evidence="2 3">NBRC 16224</strain>
    </source>
</reference>
<dbReference type="SUPFAM" id="SSF53474">
    <property type="entry name" value="alpha/beta-Hydrolases"/>
    <property type="match status" value="1"/>
</dbReference>
<dbReference type="EMBL" id="BJVI01000089">
    <property type="protein sequence ID" value="GEL20754.1"/>
    <property type="molecule type" value="Genomic_DNA"/>
</dbReference>
<dbReference type="Pfam" id="PF20408">
    <property type="entry name" value="Abhydrolase_11"/>
    <property type="match status" value="1"/>
</dbReference>
<proteinExistence type="predicted"/>
<evidence type="ECO:0000259" key="1">
    <source>
        <dbReference type="Pfam" id="PF20408"/>
    </source>
</evidence>